<evidence type="ECO:0000259" key="2">
    <source>
        <dbReference type="Pfam" id="PF13828"/>
    </source>
</evidence>
<proteinExistence type="predicted"/>
<reference evidence="3 4" key="1">
    <citation type="submission" date="2019-03" db="EMBL/GenBank/DDBJ databases">
        <title>Genomic analyses of the natural microbiome of Caenorhabditis elegans.</title>
        <authorList>
            <person name="Samuel B."/>
        </authorList>
    </citation>
    <scope>NUCLEOTIDE SEQUENCE [LARGE SCALE GENOMIC DNA]</scope>
    <source>
        <strain evidence="3 4">JUb65</strain>
    </source>
</reference>
<comment type="caution">
    <text evidence="3">The sequence shown here is derived from an EMBL/GenBank/DDBJ whole genome shotgun (WGS) entry which is preliminary data.</text>
</comment>
<dbReference type="Proteomes" id="UP000295764">
    <property type="component" value="Unassembled WGS sequence"/>
</dbReference>
<feature type="transmembrane region" description="Helical" evidence="1">
    <location>
        <begin position="20"/>
        <end position="44"/>
    </location>
</feature>
<protein>
    <submittedName>
        <fullName evidence="3">Uncharacterized protein DUF4190</fullName>
    </submittedName>
</protein>
<sequence>MSTLDQQTAAPTPTDRLNTLSIVGFVLAFVANIVGLVVSVIALVQIGRTGERGRGLAIAGIVVGGFWFVVFGGALLLHAIVVATHGA</sequence>
<dbReference type="EMBL" id="SNVW01000012">
    <property type="protein sequence ID" value="TDN42412.1"/>
    <property type="molecule type" value="Genomic_DNA"/>
</dbReference>
<keyword evidence="1" id="KW-1133">Transmembrane helix</keyword>
<gene>
    <name evidence="3" type="ORF">EDF64_11255</name>
</gene>
<feature type="transmembrane region" description="Helical" evidence="1">
    <location>
        <begin position="56"/>
        <end position="81"/>
    </location>
</feature>
<keyword evidence="1" id="KW-0812">Transmembrane</keyword>
<name>A0A4V3BKE0_9MICO</name>
<dbReference type="AlphaFoldDB" id="A0A4V3BKE0"/>
<dbReference type="RefSeq" id="WP_071293514.1">
    <property type="nucleotide sequence ID" value="NZ_SNVW01000012.1"/>
</dbReference>
<evidence type="ECO:0000256" key="1">
    <source>
        <dbReference type="SAM" id="Phobius"/>
    </source>
</evidence>
<evidence type="ECO:0000313" key="4">
    <source>
        <dbReference type="Proteomes" id="UP000295764"/>
    </source>
</evidence>
<feature type="domain" description="DUF4190" evidence="2">
    <location>
        <begin position="20"/>
        <end position="71"/>
    </location>
</feature>
<evidence type="ECO:0000313" key="3">
    <source>
        <dbReference type="EMBL" id="TDN42412.1"/>
    </source>
</evidence>
<organism evidence="3 4">
    <name type="scientific">Curtobacterium flaccumfaciens</name>
    <dbReference type="NCBI Taxonomy" id="2035"/>
    <lineage>
        <taxon>Bacteria</taxon>
        <taxon>Bacillati</taxon>
        <taxon>Actinomycetota</taxon>
        <taxon>Actinomycetes</taxon>
        <taxon>Micrococcales</taxon>
        <taxon>Microbacteriaceae</taxon>
        <taxon>Curtobacterium</taxon>
    </lineage>
</organism>
<dbReference type="InterPro" id="IPR025241">
    <property type="entry name" value="DUF4190"/>
</dbReference>
<accession>A0A4V3BKE0</accession>
<dbReference type="Pfam" id="PF13828">
    <property type="entry name" value="DUF4190"/>
    <property type="match status" value="1"/>
</dbReference>
<dbReference type="OrthoDB" id="4374883at2"/>
<keyword evidence="1" id="KW-0472">Membrane</keyword>